<keyword evidence="4 9" id="KW-0808">Transferase</keyword>
<protein>
    <recommendedName>
        <fullName evidence="2 9">DNA-directed RNA polymerase</fullName>
        <ecNumber evidence="2 9">2.7.7.6</ecNumber>
    </recommendedName>
</protein>
<dbReference type="Gene3D" id="1.10.150.20">
    <property type="entry name" value="5' to 3' exonuclease, C-terminal subdomain"/>
    <property type="match status" value="1"/>
</dbReference>
<comment type="catalytic activity">
    <reaction evidence="8 9">
        <text>RNA(n) + a ribonucleoside 5'-triphosphate = RNA(n+1) + diphosphate</text>
        <dbReference type="Rhea" id="RHEA:21248"/>
        <dbReference type="Rhea" id="RHEA-COMP:14527"/>
        <dbReference type="Rhea" id="RHEA-COMP:17342"/>
        <dbReference type="ChEBI" id="CHEBI:33019"/>
        <dbReference type="ChEBI" id="CHEBI:61557"/>
        <dbReference type="ChEBI" id="CHEBI:140395"/>
        <dbReference type="EC" id="2.7.7.6"/>
    </reaction>
</comment>
<evidence type="ECO:0000256" key="5">
    <source>
        <dbReference type="ARBA" id="ARBA00022695"/>
    </source>
</evidence>
<dbReference type="InterPro" id="IPR029262">
    <property type="entry name" value="RPOL_N"/>
</dbReference>
<evidence type="ECO:0000256" key="1">
    <source>
        <dbReference type="ARBA" id="ARBA00009493"/>
    </source>
</evidence>
<keyword evidence="13" id="KW-1185">Reference proteome</keyword>
<evidence type="ECO:0000313" key="13">
    <source>
        <dbReference type="Proteomes" id="UP000789390"/>
    </source>
</evidence>
<dbReference type="InterPro" id="IPR043502">
    <property type="entry name" value="DNA/RNA_pol_sf"/>
</dbReference>
<dbReference type="GO" id="GO:0034245">
    <property type="term" value="C:mitochondrial DNA-directed RNA polymerase complex"/>
    <property type="evidence" value="ECO:0007669"/>
    <property type="project" value="TreeGrafter"/>
</dbReference>
<feature type="domain" description="DNA-directed RNA polymerase N-terminal" evidence="11">
    <location>
        <begin position="354"/>
        <end position="667"/>
    </location>
</feature>
<accession>A0A8J2RBA8</accession>
<comment type="similarity">
    <text evidence="1 9">Belongs to the phage and mitochondrial RNA polymerase family.</text>
</comment>
<proteinExistence type="inferred from homology"/>
<name>A0A8J2RBA8_9CRUS</name>
<evidence type="ECO:0000256" key="9">
    <source>
        <dbReference type="RuleBase" id="RU003805"/>
    </source>
</evidence>
<dbReference type="PANTHER" id="PTHR10102:SF0">
    <property type="entry name" value="DNA-DIRECTED RNA POLYMERASE, MITOCHONDRIAL"/>
    <property type="match status" value="1"/>
</dbReference>
<keyword evidence="6" id="KW-0809">Transit peptide</keyword>
<dbReference type="EMBL" id="CAKKLH010000013">
    <property type="protein sequence ID" value="CAH0098969.1"/>
    <property type="molecule type" value="Genomic_DNA"/>
</dbReference>
<dbReference type="SUPFAM" id="SSF56672">
    <property type="entry name" value="DNA/RNA polymerases"/>
    <property type="match status" value="1"/>
</dbReference>
<keyword evidence="3 9" id="KW-0240">DNA-directed RNA polymerase</keyword>
<comment type="function">
    <text evidence="9">DNA-dependent RNA polymerase catalyzes the transcription of DNA into RNA using the four ribonucleoside triphosphates as substrates.</text>
</comment>
<dbReference type="Gene3D" id="1.10.1320.10">
    <property type="entry name" value="DNA-directed RNA polymerase, N-terminal domain"/>
    <property type="match status" value="1"/>
</dbReference>
<dbReference type="Gene3D" id="1.10.287.280">
    <property type="match status" value="1"/>
</dbReference>
<dbReference type="OrthoDB" id="276422at2759"/>
<dbReference type="GO" id="GO:0071897">
    <property type="term" value="P:DNA biosynthetic process"/>
    <property type="evidence" value="ECO:0007669"/>
    <property type="project" value="UniProtKB-ARBA"/>
</dbReference>
<evidence type="ECO:0000256" key="7">
    <source>
        <dbReference type="ARBA" id="ARBA00023163"/>
    </source>
</evidence>
<dbReference type="InterPro" id="IPR037159">
    <property type="entry name" value="RNA_POL_N_sf"/>
</dbReference>
<dbReference type="InterPro" id="IPR046950">
    <property type="entry name" value="DNA-dir_Rpol_C_phage-type"/>
</dbReference>
<sequence length="1186" mass="134784">MISCRKCLATLANYHKIGFQMYRILSMTTVRANYTATTRETGKCLDLRNFSSSNPNSIATIKSQGQNNDTQKISDEEIELLHEEETDEIHGTYFLPNFASEPSEGAEFLIDGVPKIVELNEGKTVLQTKKEIKASKAQAKATEKKLKDQILSEEAKAAAIELQKKKEIAFRISLKSYLTMCMQQNMVFRAMLLLRNYHEEVKHHKSSEVYDAVLREASVRCSWKLLKEIVLMMEQGCVPFSLESFAACFIGLGVRSEQEIGLEAISENLLDKMESCGFHVNDIFRNCKFLNNQRELVIKGITLGLPCFQPEFPSTPLGYTTPLLNSLNDTHVESVVPSHVEGLLTNENLTQLAAEQLNSEMSGVMYIQSITNSSSVSVDNKAISEMEKLEREWISVLREAIVRDLHMCKAQFEATRRKTMHIYPFLSALSTDDYVRLLTQEVHMLSGTSELFSPTMQLFCRNLGYKVIRETRIQRKQENGQLEKFKMIYDKYCQWYLNPTKDGELYNPRQMWQRLVAQYQCEGSDLDYESIFWPHSVVLAVGQFLYNIILSNLKIADRSNAETKLSPAFFVVYRTKGVKSVREIKPHPRLVKIYDEVRKKKLSFDSSLLPMLSPPLPWSSYKCGGYLVTDVSLVRLPAYACKQRLRLADTPPQQLYPALDSLNALGTIPWRINNAILDLVIQIFNSNGSKELDIPQPPSALSAPPPVAVVADGSHKVRAYRDRVAYKRRKAEMYSLWCDALYRLSLANHFRDKIFWLPHNMDFRGRVYPCSPHLTHLSHDMARSLLYFAHGKPLGAEGFNWLKLHVINLTGTKKREPVKERLVYAEEIMAEILDSADNPLTGRKWWINSDEPWQTLAACIEVANALRCPDGPEAYVCHLPIHQDGSCNGLQHYAALGRDSIGAESVNLSPADRPQDVYSNVANLVERERSKDAANNVEVAQLLDGFISRKIIKQTVMTTVYGVTRYGARLQIAKQLKEIPSLTPEQVQTGSTYLAEKTFQSLQEMFTSAKEIQDWFTESAKLISTVAGENVEWITPIGLPVVQSYNKIPYDEGSRPNAVKQRNAFPPNFIHSLDSSHMMLTALHCQRKGITFASIHDCFWTHACTVTEMNKICRQQFVSLHSQPILEDLSYFLVSQFAIRASGVDCVNDETPKGLARHRLKKIISEVPRRGTFDLRLVLKSVYFFS</sequence>
<dbReference type="InterPro" id="IPR002092">
    <property type="entry name" value="DNA-dir_Rpol_phage-type"/>
</dbReference>
<keyword evidence="5 9" id="KW-0548">Nucleotidyltransferase</keyword>
<evidence type="ECO:0000256" key="6">
    <source>
        <dbReference type="ARBA" id="ARBA00022946"/>
    </source>
</evidence>
<dbReference type="Pfam" id="PF14700">
    <property type="entry name" value="RPOL_N"/>
    <property type="match status" value="1"/>
</dbReference>
<keyword evidence="7 9" id="KW-0804">Transcription</keyword>
<dbReference type="Proteomes" id="UP000789390">
    <property type="component" value="Unassembled WGS sequence"/>
</dbReference>
<dbReference type="GO" id="GO:0003899">
    <property type="term" value="F:DNA-directed RNA polymerase activity"/>
    <property type="evidence" value="ECO:0007669"/>
    <property type="project" value="UniProtKB-EC"/>
</dbReference>
<evidence type="ECO:0000256" key="4">
    <source>
        <dbReference type="ARBA" id="ARBA00022679"/>
    </source>
</evidence>
<comment type="caution">
    <text evidence="12">The sequence shown here is derived from an EMBL/GenBank/DDBJ whole genome shotgun (WGS) entry which is preliminary data.</text>
</comment>
<evidence type="ECO:0000313" key="12">
    <source>
        <dbReference type="EMBL" id="CAH0098969.1"/>
    </source>
</evidence>
<dbReference type="SMART" id="SM01311">
    <property type="entry name" value="RPOL_N"/>
    <property type="match status" value="1"/>
</dbReference>
<dbReference type="EC" id="2.7.7.6" evidence="2 9"/>
<dbReference type="FunFam" id="1.10.287.280:FF:000001">
    <property type="entry name" value="DNA-directed RNA polymerase"/>
    <property type="match status" value="1"/>
</dbReference>
<evidence type="ECO:0000256" key="8">
    <source>
        <dbReference type="ARBA" id="ARBA00048552"/>
    </source>
</evidence>
<dbReference type="PROSITE" id="PS00489">
    <property type="entry name" value="RNA_POL_PHAGE_2"/>
    <property type="match status" value="1"/>
</dbReference>
<gene>
    <name evidence="12" type="ORF">DGAL_LOCUS1077</name>
</gene>
<dbReference type="AlphaFoldDB" id="A0A8J2RBA8"/>
<dbReference type="FunFam" id="1.10.1320.10:FF:000002">
    <property type="entry name" value="DNA-directed RNA polymerase"/>
    <property type="match status" value="1"/>
</dbReference>
<keyword evidence="10" id="KW-0175">Coiled coil</keyword>
<dbReference type="GO" id="GO:0001018">
    <property type="term" value="F:mitochondrial promoter sequence-specific DNA binding"/>
    <property type="evidence" value="ECO:0007669"/>
    <property type="project" value="TreeGrafter"/>
</dbReference>
<evidence type="ECO:0000256" key="10">
    <source>
        <dbReference type="SAM" id="Coils"/>
    </source>
</evidence>
<evidence type="ECO:0000259" key="11">
    <source>
        <dbReference type="SMART" id="SM01311"/>
    </source>
</evidence>
<dbReference type="PANTHER" id="PTHR10102">
    <property type="entry name" value="DNA-DIRECTED RNA POLYMERASE, MITOCHONDRIAL"/>
    <property type="match status" value="1"/>
</dbReference>
<evidence type="ECO:0000256" key="3">
    <source>
        <dbReference type="ARBA" id="ARBA00022478"/>
    </source>
</evidence>
<dbReference type="PROSITE" id="PS00900">
    <property type="entry name" value="RNA_POL_PHAGE_1"/>
    <property type="match status" value="1"/>
</dbReference>
<evidence type="ECO:0000256" key="2">
    <source>
        <dbReference type="ARBA" id="ARBA00012418"/>
    </source>
</evidence>
<organism evidence="12 13">
    <name type="scientific">Daphnia galeata</name>
    <dbReference type="NCBI Taxonomy" id="27404"/>
    <lineage>
        <taxon>Eukaryota</taxon>
        <taxon>Metazoa</taxon>
        <taxon>Ecdysozoa</taxon>
        <taxon>Arthropoda</taxon>
        <taxon>Crustacea</taxon>
        <taxon>Branchiopoda</taxon>
        <taxon>Diplostraca</taxon>
        <taxon>Cladocera</taxon>
        <taxon>Anomopoda</taxon>
        <taxon>Daphniidae</taxon>
        <taxon>Daphnia</taxon>
    </lineage>
</organism>
<dbReference type="Pfam" id="PF00940">
    <property type="entry name" value="RNA_pol"/>
    <property type="match status" value="1"/>
</dbReference>
<reference evidence="12" key="1">
    <citation type="submission" date="2021-11" db="EMBL/GenBank/DDBJ databases">
        <authorList>
            <person name="Schell T."/>
        </authorList>
    </citation>
    <scope>NUCLEOTIDE SEQUENCE</scope>
    <source>
        <strain evidence="12">M5</strain>
    </source>
</reference>
<dbReference type="GO" id="GO:0006390">
    <property type="term" value="P:mitochondrial transcription"/>
    <property type="evidence" value="ECO:0007669"/>
    <property type="project" value="TreeGrafter"/>
</dbReference>
<feature type="coiled-coil region" evidence="10">
    <location>
        <begin position="125"/>
        <end position="156"/>
    </location>
</feature>